<accession>A0AAD5RUY2</accession>
<feature type="compositionally biased region" description="Low complexity" evidence="1">
    <location>
        <begin position="472"/>
        <end position="481"/>
    </location>
</feature>
<evidence type="ECO:0000313" key="3">
    <source>
        <dbReference type="Proteomes" id="UP001201980"/>
    </source>
</evidence>
<dbReference type="Proteomes" id="UP001201980">
    <property type="component" value="Unassembled WGS sequence"/>
</dbReference>
<evidence type="ECO:0000313" key="2">
    <source>
        <dbReference type="EMBL" id="KAJ2904750.1"/>
    </source>
</evidence>
<protein>
    <submittedName>
        <fullName evidence="2">Uncharacterized protein</fullName>
    </submittedName>
</protein>
<feature type="compositionally biased region" description="Basic and acidic residues" evidence="1">
    <location>
        <begin position="119"/>
        <end position="135"/>
    </location>
</feature>
<feature type="region of interest" description="Disordered" evidence="1">
    <location>
        <begin position="167"/>
        <end position="282"/>
    </location>
</feature>
<proteinExistence type="predicted"/>
<feature type="region of interest" description="Disordered" evidence="1">
    <location>
        <begin position="469"/>
        <end position="503"/>
    </location>
</feature>
<feature type="compositionally biased region" description="Polar residues" evidence="1">
    <location>
        <begin position="271"/>
        <end position="281"/>
    </location>
</feature>
<feature type="compositionally biased region" description="Polar residues" evidence="1">
    <location>
        <begin position="196"/>
        <end position="206"/>
    </location>
</feature>
<feature type="compositionally biased region" description="Polar residues" evidence="1">
    <location>
        <begin position="236"/>
        <end position="246"/>
    </location>
</feature>
<feature type="region of interest" description="Disordered" evidence="1">
    <location>
        <begin position="101"/>
        <end position="151"/>
    </location>
</feature>
<sequence length="572" mass="63103">MAHYTQPGEIGTWSQWLDSAGVLGTPGSWNFQPNVDYSLVDTSMAIHLSNPPPGQALYFNGFQGLPSASNSLGSTLPQLESTTGDMDRRWTVDPSLLPLTSRQVTRSGSVPCRTPGATPRDEEVPPREMPSKDSLDSSLSRHQIETRPQKKLYSLPLPACLHSPVSSDKMELPTYPPQPRALLSRTSLPFPPPTPAASQAGTQPGIPSSLKRCLPLGSSETARQSFPTPKSLKTEPGQSPRSSTGNRPPCDSYEDGLGFGNESQRDENEDGNQPSELSSLSDKTEYMYEILDDTPETEIPELDPDHLFALHTDALVEDAVAKFTQRVNRDSRHNTTPHVKNDSNATNHASVVQSSPPNHTARLRCPYFASNPTRHRSCLANADITSILSLKKHISRAHSRPTYCPVCFATFQDASLRDRHIRARCCSRGHPRSNPGSFEGVSSDQISRLARIRRDLSEEEQWGKISKVVLPSSSSSSSSSSIGTGAQDRRRRRRRRRRQTSIRLGDDNGVEAAVVKAREFWDQEGKTIVSGFLKERILEMRDYNVPDEERSLAAMLAIVGRQVVEVVVACFS</sequence>
<keyword evidence="3" id="KW-1185">Reference proteome</keyword>
<dbReference type="EMBL" id="JAKWBI020000045">
    <property type="protein sequence ID" value="KAJ2904750.1"/>
    <property type="molecule type" value="Genomic_DNA"/>
</dbReference>
<feature type="compositionally biased region" description="Polar residues" evidence="1">
    <location>
        <begin position="334"/>
        <end position="358"/>
    </location>
</feature>
<dbReference type="AlphaFoldDB" id="A0AAD5RUY2"/>
<gene>
    <name evidence="2" type="ORF">MKZ38_007258</name>
</gene>
<feature type="compositionally biased region" description="Polar residues" evidence="1">
    <location>
        <begin position="218"/>
        <end position="228"/>
    </location>
</feature>
<organism evidence="2 3">
    <name type="scientific">Zalerion maritima</name>
    <dbReference type="NCBI Taxonomy" id="339359"/>
    <lineage>
        <taxon>Eukaryota</taxon>
        <taxon>Fungi</taxon>
        <taxon>Dikarya</taxon>
        <taxon>Ascomycota</taxon>
        <taxon>Pezizomycotina</taxon>
        <taxon>Sordariomycetes</taxon>
        <taxon>Lulworthiomycetidae</taxon>
        <taxon>Lulworthiales</taxon>
        <taxon>Lulworthiaceae</taxon>
        <taxon>Zalerion</taxon>
    </lineage>
</organism>
<feature type="compositionally biased region" description="Basic residues" evidence="1">
    <location>
        <begin position="489"/>
        <end position="500"/>
    </location>
</feature>
<feature type="region of interest" description="Disordered" evidence="1">
    <location>
        <begin position="331"/>
        <end position="358"/>
    </location>
</feature>
<name>A0AAD5RUY2_9PEZI</name>
<reference evidence="2" key="1">
    <citation type="submission" date="2022-07" db="EMBL/GenBank/DDBJ databases">
        <title>Draft genome sequence of Zalerion maritima ATCC 34329, a (micro)plastics degrading marine fungus.</title>
        <authorList>
            <person name="Paco A."/>
            <person name="Goncalves M.F.M."/>
            <person name="Rocha-Santos T.A.P."/>
            <person name="Alves A."/>
        </authorList>
    </citation>
    <scope>NUCLEOTIDE SEQUENCE</scope>
    <source>
        <strain evidence="2">ATCC 34329</strain>
    </source>
</reference>
<evidence type="ECO:0000256" key="1">
    <source>
        <dbReference type="SAM" id="MobiDB-lite"/>
    </source>
</evidence>
<comment type="caution">
    <text evidence="2">The sequence shown here is derived from an EMBL/GenBank/DDBJ whole genome shotgun (WGS) entry which is preliminary data.</text>
</comment>